<keyword evidence="5 8" id="KW-0472">Membrane</keyword>
<evidence type="ECO:0000256" key="2">
    <source>
        <dbReference type="ARBA" id="ARBA00022448"/>
    </source>
</evidence>
<dbReference type="EMBL" id="JBJVNI010000013">
    <property type="protein sequence ID" value="MFM9612015.1"/>
    <property type="molecule type" value="Genomic_DNA"/>
</dbReference>
<name>A0ABW9HYE6_9ACTN</name>
<evidence type="ECO:0000256" key="3">
    <source>
        <dbReference type="ARBA" id="ARBA00022692"/>
    </source>
</evidence>
<feature type="transmembrane region" description="Helical" evidence="8">
    <location>
        <begin position="142"/>
        <end position="165"/>
    </location>
</feature>
<reference evidence="10 11" key="1">
    <citation type="submission" date="2024-12" db="EMBL/GenBank/DDBJ databases">
        <title>Forecasting of Potato common scab and diversities of Pathogenic streptomyces spp. in china.</title>
        <authorList>
            <person name="Handique U."/>
            <person name="Wu J."/>
        </authorList>
    </citation>
    <scope>NUCLEOTIDE SEQUENCE [LARGE SCALE GENOMIC DNA]</scope>
    <source>
        <strain evidence="10 11">ZRIMU1530</strain>
    </source>
</reference>
<feature type="transmembrane region" description="Helical" evidence="8">
    <location>
        <begin position="171"/>
        <end position="193"/>
    </location>
</feature>
<comment type="caution">
    <text evidence="10">The sequence shown here is derived from an EMBL/GenBank/DDBJ whole genome shotgun (WGS) entry which is preliminary data.</text>
</comment>
<dbReference type="InterPro" id="IPR020846">
    <property type="entry name" value="MFS_dom"/>
</dbReference>
<evidence type="ECO:0000313" key="11">
    <source>
        <dbReference type="Proteomes" id="UP001631957"/>
    </source>
</evidence>
<evidence type="ECO:0000256" key="8">
    <source>
        <dbReference type="SAM" id="Phobius"/>
    </source>
</evidence>
<protein>
    <submittedName>
        <fullName evidence="10">MFS transporter</fullName>
    </submittedName>
</protein>
<dbReference type="Gene3D" id="1.20.1250.20">
    <property type="entry name" value="MFS general substrate transporter like domains"/>
    <property type="match status" value="1"/>
</dbReference>
<dbReference type="CDD" id="cd17321">
    <property type="entry name" value="MFS_MMR_MDR_like"/>
    <property type="match status" value="1"/>
</dbReference>
<proteinExistence type="predicted"/>
<evidence type="ECO:0000259" key="9">
    <source>
        <dbReference type="PROSITE" id="PS50850"/>
    </source>
</evidence>
<evidence type="ECO:0000256" key="6">
    <source>
        <dbReference type="ARBA" id="ARBA00023251"/>
    </source>
</evidence>
<feature type="transmembrane region" description="Helical" evidence="8">
    <location>
        <begin position="84"/>
        <end position="102"/>
    </location>
</feature>
<sequence length="551" mass="56089">MNVSTTTDTPRERRAATLVMACAGVFVAYLPVTTVSVSLPAIQRALHASTAELSWVSDAFVLPMAALILTAGVFGDVHGRKKVFLAGLLFSAIGAAIALSAGSIEVLWAGQAVSGLGAAALLPTTLALISHAVPDPRERGRFVGLWATSLMGALALGPVIAGLILEHFAWRWIYLLPVPASLLALLLVARLVPDSRAPGTRRLDWPGQISAAVTITALVYGVIEGGAGSFTEARVVVALVLAVLGAVVFVVAERRSDSPMLDLKLFRSPAFTATTLVAMISFLGLIGFFFALSLYFGMVQQLTTLESAGRMLLVTLAAIVVSQPASRLMHRWSPRVLITGGLLMTSAALLSLTSIGIDTSYASLSWRLILLGLGLGFVITPMTATAVASVPHQLAGMAAAGNNAFRQVGGALGPAVLGAVLTTKAANALPGHLSDAGISATATQQIATAVNEGGLGAVARLNLGPEQGRALTAMSQAFLDGLHLCLIIAAALAALAALVAAVLLRRPQGAPGSTRIAGSEPEAGAGSEANSGTRAGAGSAAGAPAQTSATT</sequence>
<dbReference type="SUPFAM" id="SSF103473">
    <property type="entry name" value="MFS general substrate transporter"/>
    <property type="match status" value="1"/>
</dbReference>
<feature type="transmembrane region" description="Helical" evidence="8">
    <location>
        <begin position="108"/>
        <end position="130"/>
    </location>
</feature>
<evidence type="ECO:0000313" key="10">
    <source>
        <dbReference type="EMBL" id="MFM9612015.1"/>
    </source>
</evidence>
<feature type="compositionally biased region" description="Low complexity" evidence="7">
    <location>
        <begin position="529"/>
        <end position="551"/>
    </location>
</feature>
<dbReference type="PANTHER" id="PTHR42718:SF9">
    <property type="entry name" value="MAJOR FACILITATOR SUPERFAMILY MULTIDRUG TRANSPORTER MFSC"/>
    <property type="match status" value="1"/>
</dbReference>
<evidence type="ECO:0000256" key="7">
    <source>
        <dbReference type="SAM" id="MobiDB-lite"/>
    </source>
</evidence>
<dbReference type="PANTHER" id="PTHR42718">
    <property type="entry name" value="MAJOR FACILITATOR SUPERFAMILY MULTIDRUG TRANSPORTER MFSC"/>
    <property type="match status" value="1"/>
</dbReference>
<feature type="transmembrane region" description="Helical" evidence="8">
    <location>
        <begin position="273"/>
        <end position="296"/>
    </location>
</feature>
<feature type="transmembrane region" description="Helical" evidence="8">
    <location>
        <begin position="369"/>
        <end position="390"/>
    </location>
</feature>
<feature type="transmembrane region" description="Helical" evidence="8">
    <location>
        <begin position="337"/>
        <end position="357"/>
    </location>
</feature>
<dbReference type="PROSITE" id="PS50850">
    <property type="entry name" value="MFS"/>
    <property type="match status" value="1"/>
</dbReference>
<gene>
    <name evidence="10" type="ORF">ACKI18_25285</name>
</gene>
<feature type="domain" description="Major facilitator superfamily (MFS) profile" evidence="9">
    <location>
        <begin position="17"/>
        <end position="508"/>
    </location>
</feature>
<feature type="region of interest" description="Disordered" evidence="7">
    <location>
        <begin position="510"/>
        <end position="551"/>
    </location>
</feature>
<evidence type="ECO:0000256" key="4">
    <source>
        <dbReference type="ARBA" id="ARBA00022989"/>
    </source>
</evidence>
<dbReference type="InterPro" id="IPR011701">
    <property type="entry name" value="MFS"/>
</dbReference>
<keyword evidence="3 8" id="KW-0812">Transmembrane</keyword>
<dbReference type="Proteomes" id="UP001631957">
    <property type="component" value="Unassembled WGS sequence"/>
</dbReference>
<organism evidence="10 11">
    <name type="scientific">Streptomyces niveiscabiei</name>
    <dbReference type="NCBI Taxonomy" id="164115"/>
    <lineage>
        <taxon>Bacteria</taxon>
        <taxon>Bacillati</taxon>
        <taxon>Actinomycetota</taxon>
        <taxon>Actinomycetes</taxon>
        <taxon>Kitasatosporales</taxon>
        <taxon>Streptomycetaceae</taxon>
        <taxon>Streptomyces</taxon>
    </lineage>
</organism>
<keyword evidence="6" id="KW-0046">Antibiotic resistance</keyword>
<feature type="transmembrane region" description="Helical" evidence="8">
    <location>
        <begin position="18"/>
        <end position="39"/>
    </location>
</feature>
<feature type="transmembrane region" description="Helical" evidence="8">
    <location>
        <begin position="59"/>
        <end position="77"/>
    </location>
</feature>
<keyword evidence="11" id="KW-1185">Reference proteome</keyword>
<feature type="transmembrane region" description="Helical" evidence="8">
    <location>
        <begin position="484"/>
        <end position="504"/>
    </location>
</feature>
<evidence type="ECO:0000256" key="5">
    <source>
        <dbReference type="ARBA" id="ARBA00023136"/>
    </source>
</evidence>
<feature type="transmembrane region" description="Helical" evidence="8">
    <location>
        <begin position="235"/>
        <end position="252"/>
    </location>
</feature>
<keyword evidence="4 8" id="KW-1133">Transmembrane helix</keyword>
<keyword evidence="2" id="KW-0813">Transport</keyword>
<comment type="subcellular location">
    <subcellularLocation>
        <location evidence="1">Cell membrane</location>
        <topology evidence="1">Multi-pass membrane protein</topology>
    </subcellularLocation>
</comment>
<dbReference type="Pfam" id="PF07690">
    <property type="entry name" value="MFS_1"/>
    <property type="match status" value="1"/>
</dbReference>
<accession>A0ABW9HYE6</accession>
<evidence type="ECO:0000256" key="1">
    <source>
        <dbReference type="ARBA" id="ARBA00004651"/>
    </source>
</evidence>
<dbReference type="RefSeq" id="WP_409122535.1">
    <property type="nucleotide sequence ID" value="NZ_JBJVNI010000013.1"/>
</dbReference>
<dbReference type="InterPro" id="IPR036259">
    <property type="entry name" value="MFS_trans_sf"/>
</dbReference>